<evidence type="ECO:0000313" key="2">
    <source>
        <dbReference type="EMBL" id="SME99320.1"/>
    </source>
</evidence>
<organism evidence="2 3">
    <name type="scientific">Tistlia consotensis USBA 355</name>
    <dbReference type="NCBI Taxonomy" id="560819"/>
    <lineage>
        <taxon>Bacteria</taxon>
        <taxon>Pseudomonadati</taxon>
        <taxon>Pseudomonadota</taxon>
        <taxon>Alphaproteobacteria</taxon>
        <taxon>Rhodospirillales</taxon>
        <taxon>Rhodovibrionaceae</taxon>
        <taxon>Tistlia</taxon>
    </lineage>
</organism>
<keyword evidence="1" id="KW-0732">Signal</keyword>
<protein>
    <recommendedName>
        <fullName evidence="4">DUF3558 domain-containing protein</fullName>
    </recommendedName>
</protein>
<dbReference type="EMBL" id="FWZX01000002">
    <property type="protein sequence ID" value="SME99320.1"/>
    <property type="molecule type" value="Genomic_DNA"/>
</dbReference>
<evidence type="ECO:0000313" key="3">
    <source>
        <dbReference type="Proteomes" id="UP000192917"/>
    </source>
</evidence>
<evidence type="ECO:0000256" key="1">
    <source>
        <dbReference type="SAM" id="SignalP"/>
    </source>
</evidence>
<feature type="chain" id="PRO_5012893186" description="DUF3558 domain-containing protein" evidence="1">
    <location>
        <begin position="42"/>
        <end position="187"/>
    </location>
</feature>
<evidence type="ECO:0008006" key="4">
    <source>
        <dbReference type="Google" id="ProtNLM"/>
    </source>
</evidence>
<reference evidence="2 3" key="1">
    <citation type="submission" date="2017-04" db="EMBL/GenBank/DDBJ databases">
        <authorList>
            <person name="Afonso C.L."/>
            <person name="Miller P.J."/>
            <person name="Scott M.A."/>
            <person name="Spackman E."/>
            <person name="Goraichik I."/>
            <person name="Dimitrov K.M."/>
            <person name="Suarez D.L."/>
            <person name="Swayne D.E."/>
        </authorList>
    </citation>
    <scope>NUCLEOTIDE SEQUENCE [LARGE SCALE GENOMIC DNA]</scope>
    <source>
        <strain evidence="2 3">USBA 355</strain>
    </source>
</reference>
<dbReference type="AlphaFoldDB" id="A0A1Y6BDP5"/>
<dbReference type="RefSeq" id="WP_085121334.1">
    <property type="nucleotide sequence ID" value="NZ_FWZX01000002.1"/>
</dbReference>
<name>A0A1Y6BDP5_9PROT</name>
<accession>A0A1Y6BDP5</accession>
<gene>
    <name evidence="2" type="ORF">SAMN05428998_102265</name>
</gene>
<dbReference type="Proteomes" id="UP000192917">
    <property type="component" value="Unassembled WGS sequence"/>
</dbReference>
<feature type="signal peptide" evidence="1">
    <location>
        <begin position="1"/>
        <end position="41"/>
    </location>
</feature>
<keyword evidence="3" id="KW-1185">Reference proteome</keyword>
<sequence length="187" mass="18542">MTAKIPQPVPLRSPLAAAALGASLLLAVLPAVLPGAPAAAAALDACSLVDPAAAAKILGHPVTPKPVDSAAAGNDASLCSYQGGGLHGGFLLIAAPLRADDLAATVDAQKKSVLEDSAPPGVPLPKPTIVDLPDLGDAAFLVTTDDNLQLHVFAAGDKLVLDRNLAPSPAAIDQAEALARAAIKGLK</sequence>
<proteinExistence type="predicted"/>
<dbReference type="STRING" id="560819.SAMN05428998_102265"/>